<dbReference type="Proteomes" id="UP000324222">
    <property type="component" value="Unassembled WGS sequence"/>
</dbReference>
<comment type="caution">
    <text evidence="1">The sequence shown here is derived from an EMBL/GenBank/DDBJ whole genome shotgun (WGS) entry which is preliminary data.</text>
</comment>
<sequence length="45" mass="4942">MVSHRLKIRSKTANVAEVNVKKFGVVIKRGVRPGDISGPLSRRAL</sequence>
<organism evidence="1 2">
    <name type="scientific">Portunus trituberculatus</name>
    <name type="common">Swimming crab</name>
    <name type="synonym">Neptunus trituberculatus</name>
    <dbReference type="NCBI Taxonomy" id="210409"/>
    <lineage>
        <taxon>Eukaryota</taxon>
        <taxon>Metazoa</taxon>
        <taxon>Ecdysozoa</taxon>
        <taxon>Arthropoda</taxon>
        <taxon>Crustacea</taxon>
        <taxon>Multicrustacea</taxon>
        <taxon>Malacostraca</taxon>
        <taxon>Eumalacostraca</taxon>
        <taxon>Eucarida</taxon>
        <taxon>Decapoda</taxon>
        <taxon>Pleocyemata</taxon>
        <taxon>Brachyura</taxon>
        <taxon>Eubrachyura</taxon>
        <taxon>Portunoidea</taxon>
        <taxon>Portunidae</taxon>
        <taxon>Portuninae</taxon>
        <taxon>Portunus</taxon>
    </lineage>
</organism>
<protein>
    <submittedName>
        <fullName evidence="1">Uncharacterized protein</fullName>
    </submittedName>
</protein>
<evidence type="ECO:0000313" key="2">
    <source>
        <dbReference type="Proteomes" id="UP000324222"/>
    </source>
</evidence>
<reference evidence="1 2" key="1">
    <citation type="submission" date="2019-05" db="EMBL/GenBank/DDBJ databases">
        <title>Another draft genome of Portunus trituberculatus and its Hox gene families provides insights of decapod evolution.</title>
        <authorList>
            <person name="Jeong J.-H."/>
            <person name="Song I."/>
            <person name="Kim S."/>
            <person name="Choi T."/>
            <person name="Kim D."/>
            <person name="Ryu S."/>
            <person name="Kim W."/>
        </authorList>
    </citation>
    <scope>NUCLEOTIDE SEQUENCE [LARGE SCALE GENOMIC DNA]</scope>
    <source>
        <tissue evidence="1">Muscle</tissue>
    </source>
</reference>
<accession>A0A5B7CZK1</accession>
<dbReference type="AlphaFoldDB" id="A0A5B7CZK1"/>
<keyword evidence="2" id="KW-1185">Reference proteome</keyword>
<name>A0A5B7CZK1_PORTR</name>
<evidence type="ECO:0000313" key="1">
    <source>
        <dbReference type="EMBL" id="MPC12883.1"/>
    </source>
</evidence>
<gene>
    <name evidence="1" type="ORF">E2C01_005597</name>
</gene>
<dbReference type="EMBL" id="VSRR010000243">
    <property type="protein sequence ID" value="MPC12883.1"/>
    <property type="molecule type" value="Genomic_DNA"/>
</dbReference>
<proteinExistence type="predicted"/>